<keyword evidence="1" id="KW-0812">Transmembrane</keyword>
<keyword evidence="1" id="KW-1133">Transmembrane helix</keyword>
<dbReference type="Proteomes" id="UP001610432">
    <property type="component" value="Unassembled WGS sequence"/>
</dbReference>
<evidence type="ECO:0000313" key="2">
    <source>
        <dbReference type="EMBL" id="KAL2870664.1"/>
    </source>
</evidence>
<protein>
    <submittedName>
        <fullName evidence="2">Uncharacterized protein</fullName>
    </submittedName>
</protein>
<accession>A0ABR4M1M0</accession>
<organism evidence="2 3">
    <name type="scientific">Aspergillus lucknowensis</name>
    <dbReference type="NCBI Taxonomy" id="176173"/>
    <lineage>
        <taxon>Eukaryota</taxon>
        <taxon>Fungi</taxon>
        <taxon>Dikarya</taxon>
        <taxon>Ascomycota</taxon>
        <taxon>Pezizomycotina</taxon>
        <taxon>Eurotiomycetes</taxon>
        <taxon>Eurotiomycetidae</taxon>
        <taxon>Eurotiales</taxon>
        <taxon>Aspergillaceae</taxon>
        <taxon>Aspergillus</taxon>
        <taxon>Aspergillus subgen. Nidulantes</taxon>
    </lineage>
</organism>
<comment type="caution">
    <text evidence="2">The sequence shown here is derived from an EMBL/GenBank/DDBJ whole genome shotgun (WGS) entry which is preliminary data.</text>
</comment>
<evidence type="ECO:0000313" key="3">
    <source>
        <dbReference type="Proteomes" id="UP001610432"/>
    </source>
</evidence>
<proteinExistence type="predicted"/>
<keyword evidence="3" id="KW-1185">Reference proteome</keyword>
<sequence length="238" mass="25940">MASTSDSTPLLADSEALEAGEYNLPGDQTQDLTTTPQQKEPGVRATIILTHISAALSIIAFLFDLTAIAIGAISPHGYYIFWGLQTRLQTMFAISILTFIISSLNMARLRHSRRPLWLGVNLIVDAVAVVYTASVGPDALARNFNESPDSWLPDEGAVAIAKAVIVVLGIGLISGLLVGLVHLILFPVRCYASIKSGSWQTPQTWRIPSGEFKIEFSIKFLRQEELQEERQGSRSEGS</sequence>
<name>A0ABR4M1M0_9EURO</name>
<feature type="transmembrane region" description="Helical" evidence="1">
    <location>
        <begin position="79"/>
        <end position="104"/>
    </location>
</feature>
<feature type="transmembrane region" description="Helical" evidence="1">
    <location>
        <begin position="116"/>
        <end position="136"/>
    </location>
</feature>
<dbReference type="RefSeq" id="XP_070889643.1">
    <property type="nucleotide sequence ID" value="XM_071026165.1"/>
</dbReference>
<evidence type="ECO:0000256" key="1">
    <source>
        <dbReference type="SAM" id="Phobius"/>
    </source>
</evidence>
<dbReference type="EMBL" id="JBFXLQ010000005">
    <property type="protein sequence ID" value="KAL2870664.1"/>
    <property type="molecule type" value="Genomic_DNA"/>
</dbReference>
<gene>
    <name evidence="2" type="ORF">BJX67DRAFT_245277</name>
</gene>
<reference evidence="2 3" key="1">
    <citation type="submission" date="2024-07" db="EMBL/GenBank/DDBJ databases">
        <title>Section-level genome sequencing and comparative genomics of Aspergillus sections Usti and Cavernicolus.</title>
        <authorList>
            <consortium name="Lawrence Berkeley National Laboratory"/>
            <person name="Nybo J.L."/>
            <person name="Vesth T.C."/>
            <person name="Theobald S."/>
            <person name="Frisvad J.C."/>
            <person name="Larsen T.O."/>
            <person name="Kjaerboelling I."/>
            <person name="Rothschild-Mancinelli K."/>
            <person name="Lyhne E.K."/>
            <person name="Kogle M.E."/>
            <person name="Barry K."/>
            <person name="Clum A."/>
            <person name="Na H."/>
            <person name="Ledsgaard L."/>
            <person name="Lin J."/>
            <person name="Lipzen A."/>
            <person name="Kuo A."/>
            <person name="Riley R."/>
            <person name="Mondo S."/>
            <person name="Labutti K."/>
            <person name="Haridas S."/>
            <person name="Pangalinan J."/>
            <person name="Salamov A.A."/>
            <person name="Simmons B.A."/>
            <person name="Magnuson J.K."/>
            <person name="Chen J."/>
            <person name="Drula E."/>
            <person name="Henrissat B."/>
            <person name="Wiebenga A."/>
            <person name="Lubbers R.J."/>
            <person name="Gomes A.C."/>
            <person name="Macurrencykelacurrency M.R."/>
            <person name="Stajich J."/>
            <person name="Grigoriev I.V."/>
            <person name="Mortensen U.H."/>
            <person name="De Vries R.P."/>
            <person name="Baker S.E."/>
            <person name="Andersen M.R."/>
        </authorList>
    </citation>
    <scope>NUCLEOTIDE SEQUENCE [LARGE SCALE GENOMIC DNA]</scope>
    <source>
        <strain evidence="2 3">CBS 449.75</strain>
    </source>
</reference>
<keyword evidence="1" id="KW-0472">Membrane</keyword>
<feature type="transmembrane region" description="Helical" evidence="1">
    <location>
        <begin position="47"/>
        <end position="73"/>
    </location>
</feature>
<dbReference type="GeneID" id="98141237"/>
<feature type="transmembrane region" description="Helical" evidence="1">
    <location>
        <begin position="156"/>
        <end position="186"/>
    </location>
</feature>